<keyword evidence="2" id="KW-0812">Transmembrane</keyword>
<dbReference type="AlphaFoldDB" id="A0A854WF31"/>
<evidence type="ECO:0000259" key="3">
    <source>
        <dbReference type="SMART" id="SM00854"/>
    </source>
</evidence>
<reference evidence="4 5" key="1">
    <citation type="submission" date="2016-06" db="EMBL/GenBank/DDBJ databases">
        <authorList>
            <person name="Haines A.N."/>
            <person name="Council K.R."/>
        </authorList>
    </citation>
    <scope>NUCLEOTIDE SEQUENCE [LARGE SCALE GENOMIC DNA]</scope>
    <source>
        <strain evidence="4 5">SP158-29</strain>
    </source>
</reference>
<accession>A0A854WF31</accession>
<dbReference type="CDD" id="cd07381">
    <property type="entry name" value="MPP_CapA"/>
    <property type="match status" value="1"/>
</dbReference>
<keyword evidence="2" id="KW-0472">Membrane</keyword>
<dbReference type="InterPro" id="IPR019079">
    <property type="entry name" value="Capsule_synth_CapA"/>
</dbReference>
<dbReference type="EMBL" id="NSGR01000008">
    <property type="protein sequence ID" value="PCH12192.1"/>
    <property type="molecule type" value="Genomic_DNA"/>
</dbReference>
<dbReference type="InterPro" id="IPR029052">
    <property type="entry name" value="Metallo-depent_PP-like"/>
</dbReference>
<evidence type="ECO:0000256" key="2">
    <source>
        <dbReference type="SAM" id="Phobius"/>
    </source>
</evidence>
<dbReference type="RefSeq" id="WP_096633490.1">
    <property type="nucleotide sequence ID" value="NZ_NSGR01000008.1"/>
</dbReference>
<feature type="transmembrane region" description="Helical" evidence="2">
    <location>
        <begin position="12"/>
        <end position="31"/>
    </location>
</feature>
<dbReference type="PANTHER" id="PTHR33393">
    <property type="entry name" value="POLYGLUTAMINE SYNTHESIS ACCESSORY PROTEIN RV0574C-RELATED"/>
    <property type="match status" value="1"/>
</dbReference>
<comment type="caution">
    <text evidence="4">The sequence shown here is derived from an EMBL/GenBank/DDBJ whole genome shotgun (WGS) entry which is preliminary data.</text>
</comment>
<dbReference type="PANTHER" id="PTHR33393:SF12">
    <property type="entry name" value="CAPSULE BIOSYNTHESIS PROTEIN CAPA"/>
    <property type="match status" value="1"/>
</dbReference>
<sequence length="399" mass="44969">MNENKKIRKIMYYVLVAIVSTLVFALIYDFLGFHKGDTQTTTKESQSKVTKTARIVANGDILIHDGLYMSAETSNGHYDFNPYFEFVKGHIKSADLAIGDFEGTISPDYPLAGYPLFNAPKEIASAIKSTGYDVVDLAHNHILDSGLAGAINTKDTFKKLGIDSIGIYSKNRSKEDFLIKKVNGIKIAILGYSYGYNGMDANLTKSEYEKHMSDFDEKKIKADIQEAEKKADITIVMPQDGVEYQLHPTDKQKELYQNMVNWGADLVFGGHPHVVEPAQVIKKGNEKKFIIYSMGNFISNQRLETVDDIWTERGLLMDVTINKKGKKTTIKSVLAHPTMVLAKERGGVGKDGYELYNYRTLILKDFIKGGKYRKKIDSATQEKVDIAYKEMNEHVNLNW</sequence>
<dbReference type="Proteomes" id="UP000217465">
    <property type="component" value="Unassembled WGS sequence"/>
</dbReference>
<proteinExistence type="inferred from homology"/>
<evidence type="ECO:0000313" key="4">
    <source>
        <dbReference type="EMBL" id="PCH12192.1"/>
    </source>
</evidence>
<evidence type="ECO:0000313" key="5">
    <source>
        <dbReference type="Proteomes" id="UP000217465"/>
    </source>
</evidence>
<dbReference type="SMART" id="SM00854">
    <property type="entry name" value="PGA_cap"/>
    <property type="match status" value="1"/>
</dbReference>
<dbReference type="SUPFAM" id="SSF56300">
    <property type="entry name" value="Metallo-dependent phosphatases"/>
    <property type="match status" value="1"/>
</dbReference>
<protein>
    <submittedName>
        <fullName evidence="4">Capsule biosynthesis protein CapA</fullName>
    </submittedName>
</protein>
<evidence type="ECO:0000256" key="1">
    <source>
        <dbReference type="ARBA" id="ARBA00005662"/>
    </source>
</evidence>
<dbReference type="InterPro" id="IPR052169">
    <property type="entry name" value="CW_Biosynth-Accessory"/>
</dbReference>
<dbReference type="Pfam" id="PF09587">
    <property type="entry name" value="PGA_cap"/>
    <property type="match status" value="1"/>
</dbReference>
<gene>
    <name evidence="4" type="primary">capA</name>
    <name evidence="4" type="ORF">A9Y57_00907</name>
</gene>
<comment type="similarity">
    <text evidence="1">Belongs to the CapA family.</text>
</comment>
<dbReference type="Gene3D" id="3.60.21.10">
    <property type="match status" value="1"/>
</dbReference>
<feature type="domain" description="Capsule synthesis protein CapA" evidence="3">
    <location>
        <begin position="54"/>
        <end position="301"/>
    </location>
</feature>
<keyword evidence="2" id="KW-1133">Transmembrane helix</keyword>
<name>A0A854WF31_9STRE</name>
<organism evidence="4 5">
    <name type="scientific">Streptococcus parauberis</name>
    <dbReference type="NCBI Taxonomy" id="1348"/>
    <lineage>
        <taxon>Bacteria</taxon>
        <taxon>Bacillati</taxon>
        <taxon>Bacillota</taxon>
        <taxon>Bacilli</taxon>
        <taxon>Lactobacillales</taxon>
        <taxon>Streptococcaceae</taxon>
        <taxon>Streptococcus</taxon>
    </lineage>
</organism>